<dbReference type="OrthoDB" id="442460at2759"/>
<protein>
    <submittedName>
        <fullName evidence="1">Uncharacterized protein</fullName>
    </submittedName>
</protein>
<gene>
    <name evidence="1" type="ORF">TELCIR_07357</name>
</gene>
<accession>A0A2G9UKU6</accession>
<organism evidence="1 2">
    <name type="scientific">Teladorsagia circumcincta</name>
    <name type="common">Brown stomach worm</name>
    <name type="synonym">Ostertagia circumcincta</name>
    <dbReference type="NCBI Taxonomy" id="45464"/>
    <lineage>
        <taxon>Eukaryota</taxon>
        <taxon>Metazoa</taxon>
        <taxon>Ecdysozoa</taxon>
        <taxon>Nematoda</taxon>
        <taxon>Chromadorea</taxon>
        <taxon>Rhabditida</taxon>
        <taxon>Rhabditina</taxon>
        <taxon>Rhabditomorpha</taxon>
        <taxon>Strongyloidea</taxon>
        <taxon>Trichostrongylidae</taxon>
        <taxon>Teladorsagia</taxon>
    </lineage>
</organism>
<dbReference type="PANTHER" id="PTHR33524:SF2">
    <property type="entry name" value="SET DOMAIN-CONTAINING PROTEIN 9"/>
    <property type="match status" value="1"/>
</dbReference>
<evidence type="ECO:0000313" key="2">
    <source>
        <dbReference type="Proteomes" id="UP000230423"/>
    </source>
</evidence>
<dbReference type="Proteomes" id="UP000230423">
    <property type="component" value="Unassembled WGS sequence"/>
</dbReference>
<dbReference type="PANTHER" id="PTHR33524">
    <property type="entry name" value="C5ORF35"/>
    <property type="match status" value="1"/>
</dbReference>
<evidence type="ECO:0000313" key="1">
    <source>
        <dbReference type="EMBL" id="PIO70773.1"/>
    </source>
</evidence>
<dbReference type="AlphaFoldDB" id="A0A2G9UKU6"/>
<proteinExistence type="predicted"/>
<dbReference type="EMBL" id="KZ346162">
    <property type="protein sequence ID" value="PIO70773.1"/>
    <property type="molecule type" value="Genomic_DNA"/>
</dbReference>
<name>A0A2G9UKU6_TELCI</name>
<feature type="non-terminal residue" evidence="1">
    <location>
        <position position="208"/>
    </location>
</feature>
<keyword evidence="2" id="KW-1185">Reference proteome</keyword>
<sequence length="208" mass="24231">MTSYIRRLQARLADYSWRFAPAVYARLARGDRSAIPLTVDIPKEKLLAKEFYDINFAKEIPLQRREHAREILEEYLGFRLVKRQSTIEGAGDGVFVEKGKISSHAVVSMYPGTIYDPWDSILLQSLGNHFVLRCRDGVIIDGNDVRLSRRIHRSCSYRDLAPDISDLTWLENTPFNYMNMGQYINNEPAPNLHNVQYFDLDIHNWPRR</sequence>
<dbReference type="InterPro" id="IPR040415">
    <property type="entry name" value="SETD9"/>
</dbReference>
<reference evidence="1 2" key="1">
    <citation type="submission" date="2015-09" db="EMBL/GenBank/DDBJ databases">
        <title>Draft genome of the parasitic nematode Teladorsagia circumcincta isolate WARC Sus (inbred).</title>
        <authorList>
            <person name="Mitreva M."/>
        </authorList>
    </citation>
    <scope>NUCLEOTIDE SEQUENCE [LARGE SCALE GENOMIC DNA]</scope>
    <source>
        <strain evidence="1 2">S</strain>
    </source>
</reference>